<gene>
    <name evidence="1" type="ORF">OE88DRAFT_1649168</name>
</gene>
<accession>A0A5C3MK12</accession>
<protein>
    <submittedName>
        <fullName evidence="1">Uncharacterized protein</fullName>
    </submittedName>
</protein>
<organism evidence="1 2">
    <name type="scientific">Heliocybe sulcata</name>
    <dbReference type="NCBI Taxonomy" id="5364"/>
    <lineage>
        <taxon>Eukaryota</taxon>
        <taxon>Fungi</taxon>
        <taxon>Dikarya</taxon>
        <taxon>Basidiomycota</taxon>
        <taxon>Agaricomycotina</taxon>
        <taxon>Agaricomycetes</taxon>
        <taxon>Gloeophyllales</taxon>
        <taxon>Gloeophyllaceae</taxon>
        <taxon>Heliocybe</taxon>
    </lineage>
</organism>
<dbReference type="EMBL" id="ML213539">
    <property type="protein sequence ID" value="TFK45634.1"/>
    <property type="molecule type" value="Genomic_DNA"/>
</dbReference>
<keyword evidence="2" id="KW-1185">Reference proteome</keyword>
<evidence type="ECO:0000313" key="2">
    <source>
        <dbReference type="Proteomes" id="UP000305948"/>
    </source>
</evidence>
<proteinExistence type="predicted"/>
<sequence length="150" mass="17112">MSGVMSHSWAWHWHPRRGLMRLDPEPETWGRAMVSEMRLATGDGKIQECDLHKDTTLWIVPASIAILKKMRDRCGRCADDVQMTPARAKDVAAGEVIAAGEVMTAFSKWRLRHRRTRSSLSFTPTRDAELTLDCDLLRLGIWNVSEFIYA</sequence>
<name>A0A5C3MK12_9AGAM</name>
<dbReference type="AlphaFoldDB" id="A0A5C3MK12"/>
<reference evidence="1 2" key="1">
    <citation type="journal article" date="2019" name="Nat. Ecol. Evol.">
        <title>Megaphylogeny resolves global patterns of mushroom evolution.</title>
        <authorList>
            <person name="Varga T."/>
            <person name="Krizsan K."/>
            <person name="Foldi C."/>
            <person name="Dima B."/>
            <person name="Sanchez-Garcia M."/>
            <person name="Sanchez-Ramirez S."/>
            <person name="Szollosi G.J."/>
            <person name="Szarkandi J.G."/>
            <person name="Papp V."/>
            <person name="Albert L."/>
            <person name="Andreopoulos W."/>
            <person name="Angelini C."/>
            <person name="Antonin V."/>
            <person name="Barry K.W."/>
            <person name="Bougher N.L."/>
            <person name="Buchanan P."/>
            <person name="Buyck B."/>
            <person name="Bense V."/>
            <person name="Catcheside P."/>
            <person name="Chovatia M."/>
            <person name="Cooper J."/>
            <person name="Damon W."/>
            <person name="Desjardin D."/>
            <person name="Finy P."/>
            <person name="Geml J."/>
            <person name="Haridas S."/>
            <person name="Hughes K."/>
            <person name="Justo A."/>
            <person name="Karasinski D."/>
            <person name="Kautmanova I."/>
            <person name="Kiss B."/>
            <person name="Kocsube S."/>
            <person name="Kotiranta H."/>
            <person name="LaButti K.M."/>
            <person name="Lechner B.E."/>
            <person name="Liimatainen K."/>
            <person name="Lipzen A."/>
            <person name="Lukacs Z."/>
            <person name="Mihaltcheva S."/>
            <person name="Morgado L.N."/>
            <person name="Niskanen T."/>
            <person name="Noordeloos M.E."/>
            <person name="Ohm R.A."/>
            <person name="Ortiz-Santana B."/>
            <person name="Ovrebo C."/>
            <person name="Racz N."/>
            <person name="Riley R."/>
            <person name="Savchenko A."/>
            <person name="Shiryaev A."/>
            <person name="Soop K."/>
            <person name="Spirin V."/>
            <person name="Szebenyi C."/>
            <person name="Tomsovsky M."/>
            <person name="Tulloss R.E."/>
            <person name="Uehling J."/>
            <person name="Grigoriev I.V."/>
            <person name="Vagvolgyi C."/>
            <person name="Papp T."/>
            <person name="Martin F.M."/>
            <person name="Miettinen O."/>
            <person name="Hibbett D.S."/>
            <person name="Nagy L.G."/>
        </authorList>
    </citation>
    <scope>NUCLEOTIDE SEQUENCE [LARGE SCALE GENOMIC DNA]</scope>
    <source>
        <strain evidence="1 2">OMC1185</strain>
    </source>
</reference>
<dbReference type="Proteomes" id="UP000305948">
    <property type="component" value="Unassembled WGS sequence"/>
</dbReference>
<evidence type="ECO:0000313" key="1">
    <source>
        <dbReference type="EMBL" id="TFK45634.1"/>
    </source>
</evidence>